<proteinExistence type="predicted"/>
<sequence>MHISVISSDGIPAFERCTTCCSQFHCPLCPKHLFKPNKPFRVRQQLAIHIKNAITFEDKKICRCNLTCRNGGHYHCPICDKTIIRRTDMETHVKSCAIQQESTSAAAQSNPSQESSFSLQVHLHPHLQIFSCNNQFKHLSSTPQQTHNSSSSPLIFLFWQ</sequence>
<organism evidence="1 2">
    <name type="scientific">Collichthys lucidus</name>
    <name type="common">Big head croaker</name>
    <name type="synonym">Sciaena lucida</name>
    <dbReference type="NCBI Taxonomy" id="240159"/>
    <lineage>
        <taxon>Eukaryota</taxon>
        <taxon>Metazoa</taxon>
        <taxon>Chordata</taxon>
        <taxon>Craniata</taxon>
        <taxon>Vertebrata</taxon>
        <taxon>Euteleostomi</taxon>
        <taxon>Actinopterygii</taxon>
        <taxon>Neopterygii</taxon>
        <taxon>Teleostei</taxon>
        <taxon>Neoteleostei</taxon>
        <taxon>Acanthomorphata</taxon>
        <taxon>Eupercaria</taxon>
        <taxon>Sciaenidae</taxon>
        <taxon>Collichthys</taxon>
    </lineage>
</organism>
<evidence type="ECO:0000313" key="2">
    <source>
        <dbReference type="Proteomes" id="UP000298787"/>
    </source>
</evidence>
<dbReference type="Proteomes" id="UP000298787">
    <property type="component" value="Chromosome 16"/>
</dbReference>
<dbReference type="AlphaFoldDB" id="A0A4U5V8Q3"/>
<accession>A0A4U5V8Q3</accession>
<gene>
    <name evidence="1" type="ORF">D9C73_018909</name>
</gene>
<dbReference type="EMBL" id="CM014093">
    <property type="protein sequence ID" value="TKS84323.1"/>
    <property type="molecule type" value="Genomic_DNA"/>
</dbReference>
<dbReference type="STRING" id="240159.A0A4U5V8Q3"/>
<protein>
    <submittedName>
        <fullName evidence="1">TRMT1-like protein</fullName>
    </submittedName>
</protein>
<name>A0A4U5V8Q3_COLLU</name>
<reference evidence="1 2" key="1">
    <citation type="submission" date="2019-01" db="EMBL/GenBank/DDBJ databases">
        <title>Genome Assembly of Collichthys lucidus.</title>
        <authorList>
            <person name="Cai M."/>
            <person name="Xiao S."/>
        </authorList>
    </citation>
    <scope>NUCLEOTIDE SEQUENCE [LARGE SCALE GENOMIC DNA]</scope>
    <source>
        <strain evidence="1">JT15FE1705JMU</strain>
        <tissue evidence="1">Muscle</tissue>
    </source>
</reference>
<keyword evidence="2" id="KW-1185">Reference proteome</keyword>
<evidence type="ECO:0000313" key="1">
    <source>
        <dbReference type="EMBL" id="TKS84323.1"/>
    </source>
</evidence>